<dbReference type="InterPro" id="IPR000337">
    <property type="entry name" value="GPCR_3"/>
</dbReference>
<evidence type="ECO:0000313" key="9">
    <source>
        <dbReference type="EMBL" id="TPX62475.1"/>
    </source>
</evidence>
<dbReference type="OrthoDB" id="5597995at2759"/>
<feature type="domain" description="G-protein coupled receptors family 3 profile" evidence="8">
    <location>
        <begin position="463"/>
        <end position="564"/>
    </location>
</feature>
<dbReference type="PANTHER" id="PTHR24060">
    <property type="entry name" value="METABOTROPIC GLUTAMATE RECEPTOR"/>
    <property type="match status" value="1"/>
</dbReference>
<feature type="transmembrane region" description="Helical" evidence="7">
    <location>
        <begin position="698"/>
        <end position="719"/>
    </location>
</feature>
<dbReference type="GO" id="GO:0016020">
    <property type="term" value="C:membrane"/>
    <property type="evidence" value="ECO:0007669"/>
    <property type="project" value="UniProtKB-SubCell"/>
</dbReference>
<accession>A0A507EGC8</accession>
<protein>
    <recommendedName>
        <fullName evidence="8">G-protein coupled receptors family 3 profile domain-containing protein</fullName>
    </recommendedName>
</protein>
<reference evidence="9 10" key="1">
    <citation type="journal article" date="2019" name="Sci. Rep.">
        <title>Comparative genomics of chytrid fungi reveal insights into the obligate biotrophic and pathogenic lifestyle of Synchytrium endobioticum.</title>
        <authorList>
            <person name="van de Vossenberg B.T.L.H."/>
            <person name="Warris S."/>
            <person name="Nguyen H.D.T."/>
            <person name="van Gent-Pelzer M.P.E."/>
            <person name="Joly D.L."/>
            <person name="van de Geest H.C."/>
            <person name="Bonants P.J.M."/>
            <person name="Smith D.S."/>
            <person name="Levesque C.A."/>
            <person name="van der Lee T.A.J."/>
        </authorList>
    </citation>
    <scope>NUCLEOTIDE SEQUENCE [LARGE SCALE GENOMIC DNA]</scope>
    <source>
        <strain evidence="9 10">CBS 675.73</strain>
    </source>
</reference>
<dbReference type="Proteomes" id="UP000320333">
    <property type="component" value="Unassembled WGS sequence"/>
</dbReference>
<dbReference type="EMBL" id="QEAP01000642">
    <property type="protein sequence ID" value="TPX62475.1"/>
    <property type="molecule type" value="Genomic_DNA"/>
</dbReference>
<dbReference type="PRINTS" id="PR00248">
    <property type="entry name" value="GPCRMGR"/>
</dbReference>
<evidence type="ECO:0000313" key="10">
    <source>
        <dbReference type="Proteomes" id="UP000320333"/>
    </source>
</evidence>
<dbReference type="AlphaFoldDB" id="A0A507EGC8"/>
<evidence type="ECO:0000256" key="6">
    <source>
        <dbReference type="ARBA" id="ARBA00023180"/>
    </source>
</evidence>
<feature type="transmembrane region" description="Helical" evidence="7">
    <location>
        <begin position="656"/>
        <end position="678"/>
    </location>
</feature>
<evidence type="ECO:0000256" key="5">
    <source>
        <dbReference type="ARBA" id="ARBA00023170"/>
    </source>
</evidence>
<dbReference type="Pfam" id="PF00003">
    <property type="entry name" value="7tm_3"/>
    <property type="match status" value="1"/>
</dbReference>
<keyword evidence="2 7" id="KW-0812">Transmembrane</keyword>
<comment type="subcellular location">
    <subcellularLocation>
        <location evidence="1">Membrane</location>
        <topology evidence="1">Multi-pass membrane protein</topology>
    </subcellularLocation>
</comment>
<evidence type="ECO:0000256" key="2">
    <source>
        <dbReference type="ARBA" id="ARBA00022692"/>
    </source>
</evidence>
<evidence type="ECO:0000256" key="1">
    <source>
        <dbReference type="ARBA" id="ARBA00004141"/>
    </source>
</evidence>
<keyword evidence="10" id="KW-1185">Reference proteome</keyword>
<sequence length="917" mass="103312">MSSYELTLGIVGTYCTMPNLVFNHSLVTNLTTNYHDAGVDYLGGSGFAFLNSLIAQIATDEVNNDTQILPDIHVNLKHFSDCGPHFPWSEESFGGNSSGFASSILVHDIANVHKDVVGIVGTEYSSTVRAAGQAWGLYQIPYCAAYAASPRFSDKVKYPYFWRPFAPFNMGAHLFQLLKAWNVRQIAIVFQEDGEMGAQSAVSIRKDLLARGIKIPVYAGLKSSVPLDRVNYIKRLVKASSARYLFISATTGFTAKALYRLYDPEFAATGVYMGMNSPIPASNPLDAFGNDYFEKIKGYIYIQPEVPDMDTPEAKKIYETVERVNGGFAVNPVDFWNYFEMQWTYDCVHMMLRGFDKIRRKYSTEMLVKRELNSYMNYTLFQDLGYNGLTRSPMTLNSNGDLIMPWMVLVFTGDLFNSTRHTDSEATDFQYYNKMTAAFPGGSPPSDGLVEVKEYSPDLRSIEGKLMLSIAILGIVSTSGLFMFVILNRNHKAVKAMSVPETLIMLAGFMMEFIALLTYLHPATLATCHVRLWLNTLGYSIVVSTIVCKHVVVAFLFQETKTKRFIQIQWRFRILNAALILFPLALLVGHRITSRTQLISIKLMADTCYNYCREKTRTAFSIATTLSYYNVLLTLALIPTIYSLQRVHWSSHQSDTTVSIVLLIWILGGVLSSILQITDTSGHQADAAAIDLKREICVNILSLLALYILMSACVVEVLLKQFKKRRNAFWKRVSQASSRLASFKEDQQHFAVSLKQESRAVLSVGVVTEWPLLMGDGAYRHKNLLNTVDTCIYKARLQNNWFWTRWRIARVQLHVLGPKKMWLSFDAQKQYQTFVLSKDTGFEPCGNLLILTQNPSKDAPEMAAGLACCVVLEFNDKEETDDFLAELEACIRELKESVTCPPRRPEIDGCMSVAKRS</sequence>
<feature type="transmembrane region" description="Helical" evidence="7">
    <location>
        <begin position="466"/>
        <end position="487"/>
    </location>
</feature>
<dbReference type="InterPro" id="IPR017978">
    <property type="entry name" value="GPCR_3_C"/>
</dbReference>
<dbReference type="InterPro" id="IPR001828">
    <property type="entry name" value="ANF_lig-bd_rcpt"/>
</dbReference>
<keyword evidence="3 7" id="KW-1133">Transmembrane helix</keyword>
<evidence type="ECO:0000259" key="8">
    <source>
        <dbReference type="PROSITE" id="PS50259"/>
    </source>
</evidence>
<evidence type="ECO:0000256" key="7">
    <source>
        <dbReference type="SAM" id="Phobius"/>
    </source>
</evidence>
<proteinExistence type="predicted"/>
<keyword evidence="5" id="KW-0675">Receptor</keyword>
<dbReference type="STRING" id="246404.A0A507EGC8"/>
<dbReference type="Pfam" id="PF01094">
    <property type="entry name" value="ANF_receptor"/>
    <property type="match status" value="1"/>
</dbReference>
<keyword evidence="6" id="KW-0325">Glycoprotein</keyword>
<name>A0A507EGC8_9FUNG</name>
<dbReference type="GO" id="GO:0004930">
    <property type="term" value="F:G protein-coupled receptor activity"/>
    <property type="evidence" value="ECO:0007669"/>
    <property type="project" value="InterPro"/>
</dbReference>
<comment type="caution">
    <text evidence="9">The sequence shown here is derived from an EMBL/GenBank/DDBJ whole genome shotgun (WGS) entry which is preliminary data.</text>
</comment>
<organism evidence="9 10">
    <name type="scientific">Chytriomyces confervae</name>
    <dbReference type="NCBI Taxonomy" id="246404"/>
    <lineage>
        <taxon>Eukaryota</taxon>
        <taxon>Fungi</taxon>
        <taxon>Fungi incertae sedis</taxon>
        <taxon>Chytridiomycota</taxon>
        <taxon>Chytridiomycota incertae sedis</taxon>
        <taxon>Chytridiomycetes</taxon>
        <taxon>Chytridiales</taxon>
        <taxon>Chytriomycetaceae</taxon>
        <taxon>Chytriomyces</taxon>
    </lineage>
</organism>
<gene>
    <name evidence="9" type="ORF">CcCBS67573_g08825</name>
</gene>
<evidence type="ECO:0000256" key="3">
    <source>
        <dbReference type="ARBA" id="ARBA00022989"/>
    </source>
</evidence>
<dbReference type="PROSITE" id="PS50259">
    <property type="entry name" value="G_PROTEIN_RECEP_F3_4"/>
    <property type="match status" value="1"/>
</dbReference>
<dbReference type="Gene3D" id="3.40.50.2300">
    <property type="match status" value="2"/>
</dbReference>
<dbReference type="SUPFAM" id="SSF53822">
    <property type="entry name" value="Periplasmic binding protein-like I"/>
    <property type="match status" value="1"/>
</dbReference>
<dbReference type="InterPro" id="IPR050726">
    <property type="entry name" value="mGluR"/>
</dbReference>
<dbReference type="InterPro" id="IPR028082">
    <property type="entry name" value="Peripla_BP_I"/>
</dbReference>
<feature type="transmembrane region" description="Helical" evidence="7">
    <location>
        <begin position="626"/>
        <end position="644"/>
    </location>
</feature>
<feature type="transmembrane region" description="Helical" evidence="7">
    <location>
        <begin position="532"/>
        <end position="558"/>
    </location>
</feature>
<evidence type="ECO:0000256" key="4">
    <source>
        <dbReference type="ARBA" id="ARBA00023136"/>
    </source>
</evidence>
<keyword evidence="4 7" id="KW-0472">Membrane</keyword>
<feature type="transmembrane region" description="Helical" evidence="7">
    <location>
        <begin position="499"/>
        <end position="520"/>
    </location>
</feature>